<evidence type="ECO:0000313" key="1">
    <source>
        <dbReference type="EMBL" id="CAE6795011.1"/>
    </source>
</evidence>
<name>A0ABM8S8V5_9BACT</name>
<dbReference type="Proteomes" id="UP000675880">
    <property type="component" value="Unassembled WGS sequence"/>
</dbReference>
<protein>
    <submittedName>
        <fullName evidence="1">Uncharacterized protein</fullName>
    </submittedName>
</protein>
<reference evidence="1 2" key="1">
    <citation type="submission" date="2021-02" db="EMBL/GenBank/DDBJ databases">
        <authorList>
            <person name="Han P."/>
        </authorList>
    </citation>
    <scope>NUCLEOTIDE SEQUENCE [LARGE SCALE GENOMIC DNA]</scope>
    <source>
        <strain evidence="1">Candidatus Nitrospira sp. ZN2</strain>
    </source>
</reference>
<dbReference type="RefSeq" id="WP_213044022.1">
    <property type="nucleotide sequence ID" value="NZ_CAJNBJ010000020.1"/>
</dbReference>
<keyword evidence="2" id="KW-1185">Reference proteome</keyword>
<comment type="caution">
    <text evidence="1">The sequence shown here is derived from an EMBL/GenBank/DDBJ whole genome shotgun (WGS) entry which is preliminary data.</text>
</comment>
<accession>A0ABM8S8V5</accession>
<evidence type="ECO:0000313" key="2">
    <source>
        <dbReference type="Proteomes" id="UP000675880"/>
    </source>
</evidence>
<gene>
    <name evidence="1" type="ORF">NSPZN2_70048</name>
</gene>
<sequence>MRHTGFHLPISETLKLRTLRHVTEQQSVDTLARLRAQDREMDKKDVGAIARAIRAGQSRITL</sequence>
<organism evidence="1 2">
    <name type="scientific">Nitrospira defluvii</name>
    <dbReference type="NCBI Taxonomy" id="330214"/>
    <lineage>
        <taxon>Bacteria</taxon>
        <taxon>Pseudomonadati</taxon>
        <taxon>Nitrospirota</taxon>
        <taxon>Nitrospiria</taxon>
        <taxon>Nitrospirales</taxon>
        <taxon>Nitrospiraceae</taxon>
        <taxon>Nitrospira</taxon>
    </lineage>
</organism>
<proteinExistence type="predicted"/>
<dbReference type="EMBL" id="CAJNBJ010000020">
    <property type="protein sequence ID" value="CAE6795011.1"/>
    <property type="molecule type" value="Genomic_DNA"/>
</dbReference>